<protein>
    <submittedName>
        <fullName evidence="1">Uncharacterized protein</fullName>
    </submittedName>
</protein>
<gene>
    <name evidence="1" type="ORF">B0F90DRAFT_1722478</name>
</gene>
<sequence>MNPFFSEALFGRDKLRATPNSVVESSCGRYSAFVLSSVCYREGRNQLGAQMGIRRGAEVRSCSRYKERERLSQRRRETSPTAINSQNSQVLIIDALEVRPPVRCFAFFASVSVTEGVIRRYKLVFHIFTLYSAPRFLNGSTVFTTNSTQL</sequence>
<dbReference type="EMBL" id="WTXG01000017">
    <property type="protein sequence ID" value="KAI0300696.1"/>
    <property type="molecule type" value="Genomic_DNA"/>
</dbReference>
<comment type="caution">
    <text evidence="1">The sequence shown here is derived from an EMBL/GenBank/DDBJ whole genome shotgun (WGS) entry which is preliminary data.</text>
</comment>
<accession>A0AAD4M3I8</accession>
<keyword evidence="2" id="KW-1185">Reference proteome</keyword>
<name>A0AAD4M3I8_9AGAM</name>
<reference evidence="1" key="1">
    <citation type="journal article" date="2022" name="New Phytol.">
        <title>Evolutionary transition to the ectomycorrhizal habit in the genomes of a hyperdiverse lineage of mushroom-forming fungi.</title>
        <authorList>
            <person name="Looney B."/>
            <person name="Miyauchi S."/>
            <person name="Morin E."/>
            <person name="Drula E."/>
            <person name="Courty P.E."/>
            <person name="Kohler A."/>
            <person name="Kuo A."/>
            <person name="LaButti K."/>
            <person name="Pangilinan J."/>
            <person name="Lipzen A."/>
            <person name="Riley R."/>
            <person name="Andreopoulos W."/>
            <person name="He G."/>
            <person name="Johnson J."/>
            <person name="Nolan M."/>
            <person name="Tritt A."/>
            <person name="Barry K.W."/>
            <person name="Grigoriev I.V."/>
            <person name="Nagy L.G."/>
            <person name="Hibbett D."/>
            <person name="Henrissat B."/>
            <person name="Matheny P.B."/>
            <person name="Labbe J."/>
            <person name="Martin F.M."/>
        </authorList>
    </citation>
    <scope>NUCLEOTIDE SEQUENCE</scope>
    <source>
        <strain evidence="1">BPL690</strain>
    </source>
</reference>
<organism evidence="1 2">
    <name type="scientific">Multifurca ochricompacta</name>
    <dbReference type="NCBI Taxonomy" id="376703"/>
    <lineage>
        <taxon>Eukaryota</taxon>
        <taxon>Fungi</taxon>
        <taxon>Dikarya</taxon>
        <taxon>Basidiomycota</taxon>
        <taxon>Agaricomycotina</taxon>
        <taxon>Agaricomycetes</taxon>
        <taxon>Russulales</taxon>
        <taxon>Russulaceae</taxon>
        <taxon>Multifurca</taxon>
    </lineage>
</organism>
<proteinExistence type="predicted"/>
<dbReference type="Proteomes" id="UP001203297">
    <property type="component" value="Unassembled WGS sequence"/>
</dbReference>
<evidence type="ECO:0000313" key="2">
    <source>
        <dbReference type="Proteomes" id="UP001203297"/>
    </source>
</evidence>
<evidence type="ECO:0000313" key="1">
    <source>
        <dbReference type="EMBL" id="KAI0300696.1"/>
    </source>
</evidence>
<dbReference type="AlphaFoldDB" id="A0AAD4M3I8"/>